<dbReference type="Pfam" id="PF07995">
    <property type="entry name" value="GSDH"/>
    <property type="match status" value="1"/>
</dbReference>
<dbReference type="SUPFAM" id="SSF46626">
    <property type="entry name" value="Cytochrome c"/>
    <property type="match status" value="1"/>
</dbReference>
<dbReference type="InterPro" id="IPR002324">
    <property type="entry name" value="Cyt_c_ID"/>
</dbReference>
<evidence type="ECO:0000256" key="2">
    <source>
        <dbReference type="ARBA" id="ARBA00022617"/>
    </source>
</evidence>
<feature type="binding site" description="covalent" evidence="6">
    <location>
        <position position="658"/>
    </location>
    <ligand>
        <name>heme c</name>
        <dbReference type="ChEBI" id="CHEBI:61717"/>
    </ligand>
</feature>
<evidence type="ECO:0000256" key="5">
    <source>
        <dbReference type="ARBA" id="ARBA00023004"/>
    </source>
</evidence>
<evidence type="ECO:0000313" key="9">
    <source>
        <dbReference type="EMBL" id="MBD2699820.1"/>
    </source>
</evidence>
<dbReference type="Proteomes" id="UP000598820">
    <property type="component" value="Unassembled WGS sequence"/>
</dbReference>
<feature type="domain" description="Cytochrome c" evidence="8">
    <location>
        <begin position="640"/>
        <end position="725"/>
    </location>
</feature>
<reference evidence="9" key="1">
    <citation type="submission" date="2020-09" db="EMBL/GenBank/DDBJ databases">
        <authorList>
            <person name="Kim M.K."/>
        </authorList>
    </citation>
    <scope>NUCLEOTIDE SEQUENCE</scope>
    <source>
        <strain evidence="9">BT702</strain>
    </source>
</reference>
<dbReference type="GO" id="GO:0020037">
    <property type="term" value="F:heme binding"/>
    <property type="evidence" value="ECO:0007669"/>
    <property type="project" value="InterPro"/>
</dbReference>
<keyword evidence="10" id="KW-1185">Reference proteome</keyword>
<dbReference type="SUPFAM" id="SSF49299">
    <property type="entry name" value="PKD domain"/>
    <property type="match status" value="1"/>
</dbReference>
<accession>A0A926XUB7</accession>
<feature type="binding site" description="covalent" evidence="6">
    <location>
        <position position="703"/>
    </location>
    <ligand>
        <name>heme c</name>
        <dbReference type="ChEBI" id="CHEBI:61717"/>
    </ligand>
</feature>
<dbReference type="PROSITE" id="PS50093">
    <property type="entry name" value="PKD"/>
    <property type="match status" value="1"/>
</dbReference>
<protein>
    <submittedName>
        <fullName evidence="9">PQQ-dependent sugar dehydrogenase</fullName>
    </submittedName>
</protein>
<comment type="caution">
    <text evidence="9">The sequence shown here is derived from an EMBL/GenBank/DDBJ whole genome shotgun (WGS) entry which is preliminary data.</text>
</comment>
<dbReference type="InterPro" id="IPR011042">
    <property type="entry name" value="6-blade_b-propeller_TolB-like"/>
</dbReference>
<evidence type="ECO:0000256" key="1">
    <source>
        <dbReference type="ARBA" id="ARBA00022448"/>
    </source>
</evidence>
<dbReference type="GO" id="GO:0005506">
    <property type="term" value="F:iron ion binding"/>
    <property type="evidence" value="ECO:0007669"/>
    <property type="project" value="InterPro"/>
</dbReference>
<gene>
    <name evidence="9" type="ORF">IC229_04170</name>
</gene>
<dbReference type="CDD" id="cd00146">
    <property type="entry name" value="PKD"/>
    <property type="match status" value="1"/>
</dbReference>
<dbReference type="AlphaFoldDB" id="A0A926XUB7"/>
<dbReference type="InterPro" id="IPR035986">
    <property type="entry name" value="PKD_dom_sf"/>
</dbReference>
<dbReference type="SUPFAM" id="SSF50952">
    <property type="entry name" value="Soluble quinoprotein glucose dehydrogenase"/>
    <property type="match status" value="1"/>
</dbReference>
<keyword evidence="3 6" id="KW-0479">Metal-binding</keyword>
<dbReference type="InterPro" id="IPR012938">
    <property type="entry name" value="Glc/Sorbosone_DH"/>
</dbReference>
<evidence type="ECO:0000313" key="10">
    <source>
        <dbReference type="Proteomes" id="UP000598820"/>
    </source>
</evidence>
<dbReference type="CDD" id="cd04084">
    <property type="entry name" value="CBM6_xylanase-like"/>
    <property type="match status" value="1"/>
</dbReference>
<dbReference type="SMART" id="SM00089">
    <property type="entry name" value="PKD"/>
    <property type="match status" value="1"/>
</dbReference>
<dbReference type="InterPro" id="IPR000601">
    <property type="entry name" value="PKD_dom"/>
</dbReference>
<evidence type="ECO:0000256" key="3">
    <source>
        <dbReference type="ARBA" id="ARBA00022723"/>
    </source>
</evidence>
<dbReference type="PROSITE" id="PS51007">
    <property type="entry name" value="CYTC"/>
    <property type="match status" value="1"/>
</dbReference>
<dbReference type="InterPro" id="IPR005084">
    <property type="entry name" value="CBM6"/>
</dbReference>
<organism evidence="9 10">
    <name type="scientific">Spirosoma profusum</name>
    <dbReference type="NCBI Taxonomy" id="2771354"/>
    <lineage>
        <taxon>Bacteria</taxon>
        <taxon>Pseudomonadati</taxon>
        <taxon>Bacteroidota</taxon>
        <taxon>Cytophagia</taxon>
        <taxon>Cytophagales</taxon>
        <taxon>Cytophagaceae</taxon>
        <taxon>Spirosoma</taxon>
    </lineage>
</organism>
<keyword evidence="4" id="KW-0249">Electron transport</keyword>
<dbReference type="InterPro" id="IPR009056">
    <property type="entry name" value="Cyt_c-like_dom"/>
</dbReference>
<keyword evidence="5 6" id="KW-0408">Iron</keyword>
<dbReference type="Pfam" id="PF00034">
    <property type="entry name" value="Cytochrom_C"/>
    <property type="match status" value="1"/>
</dbReference>
<dbReference type="InterPro" id="IPR022409">
    <property type="entry name" value="PKD/Chitinase_dom"/>
</dbReference>
<keyword evidence="2 6" id="KW-0349">Heme</keyword>
<dbReference type="PANTHER" id="PTHR19328">
    <property type="entry name" value="HEDGEHOG-INTERACTING PROTEIN"/>
    <property type="match status" value="1"/>
</dbReference>
<feature type="domain" description="PKD" evidence="7">
    <location>
        <begin position="479"/>
        <end position="563"/>
    </location>
</feature>
<dbReference type="Gene3D" id="1.10.760.10">
    <property type="entry name" value="Cytochrome c-like domain"/>
    <property type="match status" value="1"/>
</dbReference>
<dbReference type="Gene3D" id="2.60.40.10">
    <property type="entry name" value="Immunoglobulins"/>
    <property type="match status" value="1"/>
</dbReference>
<dbReference type="PRINTS" id="PR00606">
    <property type="entry name" value="CYTCHROMECID"/>
</dbReference>
<dbReference type="Pfam" id="PF03422">
    <property type="entry name" value="CBM_6"/>
    <property type="match status" value="1"/>
</dbReference>
<evidence type="ECO:0000256" key="4">
    <source>
        <dbReference type="ARBA" id="ARBA00022982"/>
    </source>
</evidence>
<dbReference type="GO" id="GO:0030246">
    <property type="term" value="F:carbohydrate binding"/>
    <property type="evidence" value="ECO:0007669"/>
    <property type="project" value="InterPro"/>
</dbReference>
<dbReference type="GO" id="GO:0009055">
    <property type="term" value="F:electron transfer activity"/>
    <property type="evidence" value="ECO:0007669"/>
    <property type="project" value="InterPro"/>
</dbReference>
<proteinExistence type="predicted"/>
<dbReference type="Gene3D" id="2.60.120.260">
    <property type="entry name" value="Galactose-binding domain-like"/>
    <property type="match status" value="1"/>
</dbReference>
<keyword evidence="1" id="KW-0813">Transport</keyword>
<sequence>MRMVRARLILSCIGLIGLLSMTSQYYVDKPDDNRFTREILAEKLDEPMALAPLDDGRILFIERKGDIHLYNPATTRLSLIATIPVSTKYTNREGVVREAEDGLMGIVPDPQFAQNHWVYLYYAQPGEPARNVLTRYEMRGDLLAMETRKILLEIPTQRDECCHTGGGMVFDKDGNLCLLTGDNTSPFSSLVAGYAPIDERPERSPWDAQKSASNTADLRGKLIRIHPELDGTYKIPQGNLFPIGNTKARPEIYAMGLRNPWRLSVDSRTGYLYWGEVGPDMKDSVGLGPYGYDEFNQARRAGNFGWPYVVGNNAAYWDRDYATGKAGKQFNPAKLINDSPNNTGLRELPPAQKSLIWYSYRASDEFPLMGNGGRSAVGGPIYHKADLPNALRPFPDYYEGKWLITDFMRGWIMAVTLDEQSNYVSMERFLPNERFDSPIDMKFAANGDLYLLEYGSAWFRGNDNARLVRIEYNAGNRKPVVQASADKTAGAVPLNVAFSSAGTIDFDRDALTYEWQIMTKSGELVQTYSTPNPSVTFDKAGLYTARLTVTDAKGAQNSKTLDIKAGNEPPNVTINLQGNKTFFTVGQSINYDVAVTDKEDGSLAGGQISPEQVSVSIDYLPESFDKVAVSMNQRSVDMTATYATAQKLITESDCRACHTIDRPSVGPTYQRIAQKYKGDPNAVERLSRKVITGGSGVWGEATMSAHPQLSQADASTIVTYILSLSDEPKSVKSLPVSGNYTLNIPTSQSSKGVFIIRAAYSDRGTPSLPPISTEKLVMLRSPVLFPEQADSSKGTERITDQNRPFYLVGSGAYLGYFKLDMTGIKQIDVAAQVPGRADATGGTIEVRLDSPTGKLIGETAVTSNTGQGSAKIVNVAPTDSMHDVYFVGKNPAARSNQVLVQVTSVTFK</sequence>
<dbReference type="Gene3D" id="2.120.10.30">
    <property type="entry name" value="TolB, C-terminal domain"/>
    <property type="match status" value="1"/>
</dbReference>
<dbReference type="InterPro" id="IPR013783">
    <property type="entry name" value="Ig-like_fold"/>
</dbReference>
<comment type="PTM">
    <text evidence="6">Binds 1 heme c group covalently per subunit.</text>
</comment>
<name>A0A926XUB7_9BACT</name>
<feature type="binding site" description="covalent" evidence="6">
    <location>
        <position position="654"/>
    </location>
    <ligand>
        <name>heme c</name>
        <dbReference type="ChEBI" id="CHEBI:61717"/>
    </ligand>
</feature>
<dbReference type="InterPro" id="IPR036909">
    <property type="entry name" value="Cyt_c-like_dom_sf"/>
</dbReference>
<dbReference type="Pfam" id="PF18911">
    <property type="entry name" value="PKD_4"/>
    <property type="match status" value="1"/>
</dbReference>
<dbReference type="PANTHER" id="PTHR19328:SF75">
    <property type="entry name" value="ALDOSE SUGAR DEHYDROGENASE YLII"/>
    <property type="match status" value="1"/>
</dbReference>
<evidence type="ECO:0000259" key="8">
    <source>
        <dbReference type="PROSITE" id="PS51007"/>
    </source>
</evidence>
<evidence type="ECO:0000256" key="6">
    <source>
        <dbReference type="PIRSR" id="PIRSR602324-1"/>
    </source>
</evidence>
<evidence type="ECO:0000259" key="7">
    <source>
        <dbReference type="PROSITE" id="PS50093"/>
    </source>
</evidence>
<dbReference type="InterPro" id="IPR011041">
    <property type="entry name" value="Quinoprot_gluc/sorb_DH_b-prop"/>
</dbReference>
<dbReference type="EMBL" id="JACWZY010000002">
    <property type="protein sequence ID" value="MBD2699820.1"/>
    <property type="molecule type" value="Genomic_DNA"/>
</dbReference>